<evidence type="ECO:0000313" key="2">
    <source>
        <dbReference type="Proteomes" id="UP000008177"/>
    </source>
</evidence>
<organism evidence="1 2">
    <name type="scientific">Botryotinia fuckeliana (strain T4)</name>
    <name type="common">Noble rot fungus</name>
    <name type="synonym">Botrytis cinerea</name>
    <dbReference type="NCBI Taxonomy" id="999810"/>
    <lineage>
        <taxon>Eukaryota</taxon>
        <taxon>Fungi</taxon>
        <taxon>Dikarya</taxon>
        <taxon>Ascomycota</taxon>
        <taxon>Pezizomycotina</taxon>
        <taxon>Leotiomycetes</taxon>
        <taxon>Helotiales</taxon>
        <taxon>Sclerotiniaceae</taxon>
        <taxon>Botrytis</taxon>
    </lineage>
</organism>
<sequence>MPKRLRSDRELFKSRPNQFNVNSNLLVLVLWASGNNQAVKSIAKF</sequence>
<dbReference type="HOGENOM" id="CLU_3207543_0_0_1"/>
<dbReference type="InParanoid" id="G2YLX6"/>
<dbReference type="EMBL" id="FQ790344">
    <property type="protein sequence ID" value="CCD52624.1"/>
    <property type="molecule type" value="Genomic_DNA"/>
</dbReference>
<evidence type="ECO:0000313" key="1">
    <source>
        <dbReference type="EMBL" id="CCD52624.1"/>
    </source>
</evidence>
<reference evidence="2" key="1">
    <citation type="journal article" date="2011" name="PLoS Genet.">
        <title>Genomic analysis of the necrotrophic fungal pathogens Sclerotinia sclerotiorum and Botrytis cinerea.</title>
        <authorList>
            <person name="Amselem J."/>
            <person name="Cuomo C.A."/>
            <person name="van Kan J.A."/>
            <person name="Viaud M."/>
            <person name="Benito E.P."/>
            <person name="Couloux A."/>
            <person name="Coutinho P.M."/>
            <person name="de Vries R.P."/>
            <person name="Dyer P.S."/>
            <person name="Fillinger S."/>
            <person name="Fournier E."/>
            <person name="Gout L."/>
            <person name="Hahn M."/>
            <person name="Kohn L."/>
            <person name="Lapalu N."/>
            <person name="Plummer K.M."/>
            <person name="Pradier J.M."/>
            <person name="Quevillon E."/>
            <person name="Sharon A."/>
            <person name="Simon A."/>
            <person name="ten Have A."/>
            <person name="Tudzynski B."/>
            <person name="Tudzynski P."/>
            <person name="Wincker P."/>
            <person name="Andrew M."/>
            <person name="Anthouard V."/>
            <person name="Beever R.E."/>
            <person name="Beffa R."/>
            <person name="Benoit I."/>
            <person name="Bouzid O."/>
            <person name="Brault B."/>
            <person name="Chen Z."/>
            <person name="Choquer M."/>
            <person name="Collemare J."/>
            <person name="Cotton P."/>
            <person name="Danchin E.G."/>
            <person name="Da Silva C."/>
            <person name="Gautier A."/>
            <person name="Giraud C."/>
            <person name="Giraud T."/>
            <person name="Gonzalez C."/>
            <person name="Grossetete S."/>
            <person name="Guldener U."/>
            <person name="Henrissat B."/>
            <person name="Howlett B.J."/>
            <person name="Kodira C."/>
            <person name="Kretschmer M."/>
            <person name="Lappartient A."/>
            <person name="Leroch M."/>
            <person name="Levis C."/>
            <person name="Mauceli E."/>
            <person name="Neuveglise C."/>
            <person name="Oeser B."/>
            <person name="Pearson M."/>
            <person name="Poulain J."/>
            <person name="Poussereau N."/>
            <person name="Quesneville H."/>
            <person name="Rascle C."/>
            <person name="Schumacher J."/>
            <person name="Segurens B."/>
            <person name="Sexton A."/>
            <person name="Silva E."/>
            <person name="Sirven C."/>
            <person name="Soanes D.M."/>
            <person name="Talbot N.J."/>
            <person name="Templeton M."/>
            <person name="Yandava C."/>
            <person name="Yarden O."/>
            <person name="Zeng Q."/>
            <person name="Rollins J.A."/>
            <person name="Lebrun M.H."/>
            <person name="Dickman M."/>
        </authorList>
    </citation>
    <scope>NUCLEOTIDE SEQUENCE [LARGE SCALE GENOMIC DNA]</scope>
    <source>
        <strain evidence="2">T4</strain>
    </source>
</reference>
<dbReference type="AlphaFoldDB" id="G2YLX6"/>
<proteinExistence type="predicted"/>
<name>G2YLX6_BOTF4</name>
<protein>
    <submittedName>
        <fullName evidence="1">Uncharacterized protein</fullName>
    </submittedName>
</protein>
<accession>G2YLX6</accession>
<gene>
    <name evidence="1" type="ORF">BofuT4_uP000710.1</name>
</gene>
<dbReference type="Proteomes" id="UP000008177">
    <property type="component" value="Unplaced contigs"/>
</dbReference>